<evidence type="ECO:0000256" key="14">
    <source>
        <dbReference type="PROSITE-ProRule" id="PRU10141"/>
    </source>
</evidence>
<dbReference type="RefSeq" id="XP_056849423.1">
    <property type="nucleotide sequence ID" value="XM_056993443.1"/>
</dbReference>
<keyword evidence="7 14" id="KW-0547">Nucleotide-binding</keyword>
<feature type="binding site" evidence="14">
    <location>
        <position position="48"/>
    </location>
    <ligand>
        <name>ATP</name>
        <dbReference type="ChEBI" id="CHEBI:30616"/>
    </ligand>
</feature>
<keyword evidence="10" id="KW-1133">Transmembrane helix</keyword>
<organism evidence="17 18">
    <name type="scientific">Raphanus sativus</name>
    <name type="common">Radish</name>
    <name type="synonym">Raphanus raphanistrum var. sativus</name>
    <dbReference type="NCBI Taxonomy" id="3726"/>
    <lineage>
        <taxon>Eukaryota</taxon>
        <taxon>Viridiplantae</taxon>
        <taxon>Streptophyta</taxon>
        <taxon>Embryophyta</taxon>
        <taxon>Tracheophyta</taxon>
        <taxon>Spermatophyta</taxon>
        <taxon>Magnoliopsida</taxon>
        <taxon>eudicotyledons</taxon>
        <taxon>Gunneridae</taxon>
        <taxon>Pentapetalae</taxon>
        <taxon>rosids</taxon>
        <taxon>malvids</taxon>
        <taxon>Brassicales</taxon>
        <taxon>Brassicaceae</taxon>
        <taxon>Brassiceae</taxon>
        <taxon>Raphanus</taxon>
    </lineage>
</organism>
<dbReference type="AlphaFoldDB" id="A0A9W3CD60"/>
<dbReference type="GO" id="GO:0005886">
    <property type="term" value="C:plasma membrane"/>
    <property type="evidence" value="ECO:0007669"/>
    <property type="project" value="UniProtKB-SubCell"/>
</dbReference>
<dbReference type="InterPro" id="IPR011009">
    <property type="entry name" value="Kinase-like_dom_sf"/>
</dbReference>
<dbReference type="PROSITE" id="PS00107">
    <property type="entry name" value="PROTEIN_KINASE_ATP"/>
    <property type="match status" value="1"/>
</dbReference>
<dbReference type="GO" id="GO:0004674">
    <property type="term" value="F:protein serine/threonine kinase activity"/>
    <property type="evidence" value="ECO:0007669"/>
    <property type="project" value="UniProtKB-KW"/>
</dbReference>
<proteinExistence type="inferred from homology"/>
<dbReference type="GeneID" id="108824374"/>
<evidence type="ECO:0000256" key="8">
    <source>
        <dbReference type="ARBA" id="ARBA00022777"/>
    </source>
</evidence>
<evidence type="ECO:0000256" key="12">
    <source>
        <dbReference type="ARBA" id="ARBA00047899"/>
    </source>
</evidence>
<dbReference type="FunFam" id="3.30.200.20:FF:000039">
    <property type="entry name" value="receptor-like protein kinase FERONIA"/>
    <property type="match status" value="1"/>
</dbReference>
<evidence type="ECO:0000256" key="4">
    <source>
        <dbReference type="ARBA" id="ARBA00022527"/>
    </source>
</evidence>
<dbReference type="InterPro" id="IPR008271">
    <property type="entry name" value="Ser/Thr_kinase_AS"/>
</dbReference>
<keyword evidence="6" id="KW-0812">Transmembrane</keyword>
<keyword evidence="5" id="KW-0808">Transferase</keyword>
<sequence length="321" mass="35499">MREARSFKMEELAQATKSFTNKSLIGTGKFGDVHKGLLQDGVLVAIKKRPGLPSQEFVNEVRYLSSINHRNLVTLLGYCQENNTQFLVYEYVPNGSVSSHLYGGKVPGNRLEFRNRLAISIGAAKGLAHLHSLSPRLIHKDFKTANVLVDENFIARVADAGVRNFLGRDDVVVAGTSSRLDADHIFLSPEVQEFGRFSEKSDVYAFGVFLLELVSGREASEPSPSSSTQTLVEWMQNIRDYTDIPAMIDERLGGTYTAEGVEEVITLTLRCLNVSSEKRPTMSYVVTELERILDKEVSLTTVMGEGTPTVTLGSQLFKSSN</sequence>
<comment type="subcellular location">
    <subcellularLocation>
        <location evidence="1">Cell membrane</location>
        <topology evidence="1">Single-pass membrane protein</topology>
    </subcellularLocation>
</comment>
<comment type="catalytic activity">
    <reaction evidence="13">
        <text>L-seryl-[protein] + ATP = O-phospho-L-seryl-[protein] + ADP + H(+)</text>
        <dbReference type="Rhea" id="RHEA:17989"/>
        <dbReference type="Rhea" id="RHEA-COMP:9863"/>
        <dbReference type="Rhea" id="RHEA-COMP:11604"/>
        <dbReference type="ChEBI" id="CHEBI:15378"/>
        <dbReference type="ChEBI" id="CHEBI:29999"/>
        <dbReference type="ChEBI" id="CHEBI:30616"/>
        <dbReference type="ChEBI" id="CHEBI:83421"/>
        <dbReference type="ChEBI" id="CHEBI:456216"/>
        <dbReference type="EC" id="2.7.11.1"/>
    </reaction>
</comment>
<dbReference type="PROSITE" id="PS00108">
    <property type="entry name" value="PROTEIN_KINASE_ST"/>
    <property type="match status" value="1"/>
</dbReference>
<evidence type="ECO:0000256" key="5">
    <source>
        <dbReference type="ARBA" id="ARBA00022679"/>
    </source>
</evidence>
<evidence type="ECO:0000256" key="15">
    <source>
        <dbReference type="RuleBase" id="RU000304"/>
    </source>
</evidence>
<dbReference type="InterPro" id="IPR017441">
    <property type="entry name" value="Protein_kinase_ATP_BS"/>
</dbReference>
<dbReference type="EC" id="2.7.11.1" evidence="2"/>
<keyword evidence="9 14" id="KW-0067">ATP-binding</keyword>
<dbReference type="PROSITE" id="PS50011">
    <property type="entry name" value="PROTEIN_KINASE_DOM"/>
    <property type="match status" value="1"/>
</dbReference>
<feature type="domain" description="Protein kinase" evidence="16">
    <location>
        <begin position="19"/>
        <end position="293"/>
    </location>
</feature>
<keyword evidence="17" id="KW-1185">Reference proteome</keyword>
<evidence type="ECO:0000256" key="13">
    <source>
        <dbReference type="ARBA" id="ARBA00048679"/>
    </source>
</evidence>
<dbReference type="Pfam" id="PF07714">
    <property type="entry name" value="PK_Tyr_Ser-Thr"/>
    <property type="match status" value="1"/>
</dbReference>
<dbReference type="PANTHER" id="PTHR47982:SF29">
    <property type="entry name" value="NON-SPECIFIC SERINE_THREONINE PROTEIN KINASE"/>
    <property type="match status" value="1"/>
</dbReference>
<dbReference type="Gene3D" id="1.10.510.10">
    <property type="entry name" value="Transferase(Phosphotransferase) domain 1"/>
    <property type="match status" value="1"/>
</dbReference>
<evidence type="ECO:0000256" key="11">
    <source>
        <dbReference type="ARBA" id="ARBA00023136"/>
    </source>
</evidence>
<dbReference type="InterPro" id="IPR000719">
    <property type="entry name" value="Prot_kinase_dom"/>
</dbReference>
<dbReference type="PANTHER" id="PTHR47982">
    <property type="entry name" value="PROLINE-RICH RECEPTOR-LIKE PROTEIN KINASE PERK4"/>
    <property type="match status" value="1"/>
</dbReference>
<keyword evidence="11" id="KW-0472">Membrane</keyword>
<evidence type="ECO:0000259" key="16">
    <source>
        <dbReference type="PROSITE" id="PS50011"/>
    </source>
</evidence>
<dbReference type="FunFam" id="1.10.510.10:FF:000430">
    <property type="entry name" value="Protein kinase superfamily protein"/>
    <property type="match status" value="1"/>
</dbReference>
<accession>A0A9W3CD60</accession>
<evidence type="ECO:0000256" key="10">
    <source>
        <dbReference type="ARBA" id="ARBA00022989"/>
    </source>
</evidence>
<evidence type="ECO:0000256" key="2">
    <source>
        <dbReference type="ARBA" id="ARBA00012513"/>
    </source>
</evidence>
<keyword evidence="8 18" id="KW-0418">Kinase</keyword>
<keyword evidence="4 15" id="KW-0723">Serine/threonine-protein kinase</keyword>
<dbReference type="InterPro" id="IPR047117">
    <property type="entry name" value="PERK1-13-like"/>
</dbReference>
<dbReference type="InterPro" id="IPR001245">
    <property type="entry name" value="Ser-Thr/Tyr_kinase_cat_dom"/>
</dbReference>
<dbReference type="Proteomes" id="UP000504610">
    <property type="component" value="Chromosome 9"/>
</dbReference>
<comment type="catalytic activity">
    <reaction evidence="12">
        <text>L-threonyl-[protein] + ATP = O-phospho-L-threonyl-[protein] + ADP + H(+)</text>
        <dbReference type="Rhea" id="RHEA:46608"/>
        <dbReference type="Rhea" id="RHEA-COMP:11060"/>
        <dbReference type="Rhea" id="RHEA-COMP:11605"/>
        <dbReference type="ChEBI" id="CHEBI:15378"/>
        <dbReference type="ChEBI" id="CHEBI:30013"/>
        <dbReference type="ChEBI" id="CHEBI:30616"/>
        <dbReference type="ChEBI" id="CHEBI:61977"/>
        <dbReference type="ChEBI" id="CHEBI:456216"/>
        <dbReference type="EC" id="2.7.11.1"/>
    </reaction>
</comment>
<evidence type="ECO:0000313" key="18">
    <source>
        <dbReference type="RefSeq" id="XP_056849423.1"/>
    </source>
</evidence>
<gene>
    <name evidence="18" type="primary">LOC108824374</name>
</gene>
<evidence type="ECO:0000256" key="3">
    <source>
        <dbReference type="ARBA" id="ARBA00022475"/>
    </source>
</evidence>
<keyword evidence="3" id="KW-1003">Cell membrane</keyword>
<dbReference type="GO" id="GO:0005524">
    <property type="term" value="F:ATP binding"/>
    <property type="evidence" value="ECO:0007669"/>
    <property type="project" value="UniProtKB-UniRule"/>
</dbReference>
<comment type="similarity">
    <text evidence="15">Belongs to the protein kinase superfamily.</text>
</comment>
<evidence type="ECO:0000256" key="7">
    <source>
        <dbReference type="ARBA" id="ARBA00022741"/>
    </source>
</evidence>
<evidence type="ECO:0000256" key="9">
    <source>
        <dbReference type="ARBA" id="ARBA00022840"/>
    </source>
</evidence>
<dbReference type="Gene3D" id="3.30.200.20">
    <property type="entry name" value="Phosphorylase Kinase, domain 1"/>
    <property type="match status" value="1"/>
</dbReference>
<reference evidence="17" key="1">
    <citation type="journal article" date="2019" name="Database">
        <title>The radish genome database (RadishGD): an integrated information resource for radish genomics.</title>
        <authorList>
            <person name="Yu H.J."/>
            <person name="Baek S."/>
            <person name="Lee Y.J."/>
            <person name="Cho A."/>
            <person name="Mun J.H."/>
        </authorList>
    </citation>
    <scope>NUCLEOTIDE SEQUENCE [LARGE SCALE GENOMIC DNA]</scope>
    <source>
        <strain evidence="17">cv. WK10039</strain>
    </source>
</reference>
<evidence type="ECO:0000256" key="6">
    <source>
        <dbReference type="ARBA" id="ARBA00022692"/>
    </source>
</evidence>
<evidence type="ECO:0000256" key="1">
    <source>
        <dbReference type="ARBA" id="ARBA00004162"/>
    </source>
</evidence>
<name>A0A9W3CD60_RAPSA</name>
<dbReference type="SUPFAM" id="SSF56112">
    <property type="entry name" value="Protein kinase-like (PK-like)"/>
    <property type="match status" value="1"/>
</dbReference>
<evidence type="ECO:0000313" key="17">
    <source>
        <dbReference type="Proteomes" id="UP000504610"/>
    </source>
</evidence>
<reference evidence="18" key="2">
    <citation type="submission" date="2025-08" db="UniProtKB">
        <authorList>
            <consortium name="RefSeq"/>
        </authorList>
    </citation>
    <scope>IDENTIFICATION</scope>
    <source>
        <tissue evidence="18">Leaf</tissue>
    </source>
</reference>
<protein>
    <recommendedName>
        <fullName evidence="2">non-specific serine/threonine protein kinase</fullName>
        <ecNumber evidence="2">2.7.11.1</ecNumber>
    </recommendedName>
</protein>